<gene>
    <name evidence="2" type="ORF">PACLA_8A009914</name>
</gene>
<comment type="caution">
    <text evidence="2">The sequence shown here is derived from an EMBL/GenBank/DDBJ whole genome shotgun (WGS) entry which is preliminary data.</text>
</comment>
<accession>A0A7D9L7R6</accession>
<sequence>MSECKMKAPTHTIVCIDNCNKCFASETSRLLYHTILGKLNKRDEKKKRTEYKPGFMKFKINNTSTAATSSFKRKNTESPLLFENVDNNKPTADVIAPSPSKKLRRQSNSYLPKNPQHQPTKTEKNISTVTTKFKCKRKNAAMNAGRLHAKTQVQNHGHYYNDELKALDRHLDLALNSHEACRAFQILK</sequence>
<dbReference type="EMBL" id="CACRXK020015656">
    <property type="protein sequence ID" value="CAB4028698.1"/>
    <property type="molecule type" value="Genomic_DNA"/>
</dbReference>
<feature type="region of interest" description="Disordered" evidence="1">
    <location>
        <begin position="83"/>
        <end position="125"/>
    </location>
</feature>
<protein>
    <submittedName>
        <fullName evidence="2">Uncharacterized protein</fullName>
    </submittedName>
</protein>
<reference evidence="2" key="1">
    <citation type="submission" date="2020-04" db="EMBL/GenBank/DDBJ databases">
        <authorList>
            <person name="Alioto T."/>
            <person name="Alioto T."/>
            <person name="Gomez Garrido J."/>
        </authorList>
    </citation>
    <scope>NUCLEOTIDE SEQUENCE</scope>
    <source>
        <strain evidence="2">A484AB</strain>
    </source>
</reference>
<organism evidence="2 3">
    <name type="scientific">Paramuricea clavata</name>
    <name type="common">Red gorgonian</name>
    <name type="synonym">Violescent sea-whip</name>
    <dbReference type="NCBI Taxonomy" id="317549"/>
    <lineage>
        <taxon>Eukaryota</taxon>
        <taxon>Metazoa</taxon>
        <taxon>Cnidaria</taxon>
        <taxon>Anthozoa</taxon>
        <taxon>Octocorallia</taxon>
        <taxon>Malacalcyonacea</taxon>
        <taxon>Plexauridae</taxon>
        <taxon>Paramuricea</taxon>
    </lineage>
</organism>
<evidence type="ECO:0000313" key="2">
    <source>
        <dbReference type="EMBL" id="CAB4028698.1"/>
    </source>
</evidence>
<name>A0A7D9L7R6_PARCT</name>
<feature type="compositionally biased region" description="Polar residues" evidence="1">
    <location>
        <begin position="106"/>
        <end position="125"/>
    </location>
</feature>
<dbReference type="AlphaFoldDB" id="A0A7D9L7R6"/>
<evidence type="ECO:0000256" key="1">
    <source>
        <dbReference type="SAM" id="MobiDB-lite"/>
    </source>
</evidence>
<proteinExistence type="predicted"/>
<keyword evidence="3" id="KW-1185">Reference proteome</keyword>
<evidence type="ECO:0000313" key="3">
    <source>
        <dbReference type="Proteomes" id="UP001152795"/>
    </source>
</evidence>
<dbReference type="Proteomes" id="UP001152795">
    <property type="component" value="Unassembled WGS sequence"/>
</dbReference>